<sequence length="230" mass="24385">MPPSRSNNSFPLGPVIGVGIALFITGGAAAWFTVSKLASRQAVTPSPSPIESPTIEASPVIPSPSIEPTPTVTASPSPVAVEPATETRSIYWLKVTDTGSELVPRSIEIRKSADKDKELESLFQSLLAGPIDAGDTTTIPAGTKLLSLKQDKKGIRLNLSREFTANEGADSLIGRLAQVLYTATSLDPKASVWIQVEGQPLELLGEGEGLEVAQPMTRAFFEQNYQLSGN</sequence>
<dbReference type="Proteomes" id="UP001328733">
    <property type="component" value="Unassembled WGS sequence"/>
</dbReference>
<reference evidence="3 4" key="1">
    <citation type="submission" date="2024-01" db="EMBL/GenBank/DDBJ databases">
        <title>Genomic insights into the taxonomy and metabolism of the cyanobacterium Pannus brasiliensis CCIBt3594.</title>
        <authorList>
            <person name="Machado M."/>
            <person name="Botero N.B."/>
            <person name="Andreote A.P.D."/>
            <person name="Feitosa A.M.T."/>
            <person name="Popin R."/>
            <person name="Sivonen K."/>
            <person name="Fiore M.F."/>
        </authorList>
    </citation>
    <scope>NUCLEOTIDE SEQUENCE [LARGE SCALE GENOMIC DNA]</scope>
    <source>
        <strain evidence="3 4">CCIBt3594</strain>
    </source>
</reference>
<feature type="transmembrane region" description="Helical" evidence="1">
    <location>
        <begin position="12"/>
        <end position="34"/>
    </location>
</feature>
<accession>A0AAW9QP91</accession>
<dbReference type="EMBL" id="JBAFSM010000053">
    <property type="protein sequence ID" value="MEG3439607.1"/>
    <property type="molecule type" value="Genomic_DNA"/>
</dbReference>
<dbReference type="InterPro" id="IPR019606">
    <property type="entry name" value="GerMN"/>
</dbReference>
<feature type="domain" description="GerMN" evidence="2">
    <location>
        <begin position="119"/>
        <end position="205"/>
    </location>
</feature>
<evidence type="ECO:0000313" key="4">
    <source>
        <dbReference type="Proteomes" id="UP001328733"/>
    </source>
</evidence>
<gene>
    <name evidence="3" type="ORF">V0288_20940</name>
</gene>
<protein>
    <submittedName>
        <fullName evidence="3">GerMN domain-containing protein</fullName>
    </submittedName>
</protein>
<evidence type="ECO:0000313" key="3">
    <source>
        <dbReference type="EMBL" id="MEG3439607.1"/>
    </source>
</evidence>
<dbReference type="SMART" id="SM00909">
    <property type="entry name" value="Germane"/>
    <property type="match status" value="1"/>
</dbReference>
<keyword evidence="1" id="KW-0472">Membrane</keyword>
<dbReference type="RefSeq" id="WP_332867087.1">
    <property type="nucleotide sequence ID" value="NZ_JBAFSM010000053.1"/>
</dbReference>
<proteinExistence type="predicted"/>
<keyword evidence="4" id="KW-1185">Reference proteome</keyword>
<comment type="caution">
    <text evidence="3">The sequence shown here is derived from an EMBL/GenBank/DDBJ whole genome shotgun (WGS) entry which is preliminary data.</text>
</comment>
<keyword evidence="1" id="KW-0812">Transmembrane</keyword>
<dbReference type="Pfam" id="PF10646">
    <property type="entry name" value="Germane"/>
    <property type="match status" value="1"/>
</dbReference>
<evidence type="ECO:0000259" key="2">
    <source>
        <dbReference type="SMART" id="SM00909"/>
    </source>
</evidence>
<organism evidence="3 4">
    <name type="scientific">Pannus brasiliensis CCIBt3594</name>
    <dbReference type="NCBI Taxonomy" id="1427578"/>
    <lineage>
        <taxon>Bacteria</taxon>
        <taxon>Bacillati</taxon>
        <taxon>Cyanobacteriota</taxon>
        <taxon>Cyanophyceae</taxon>
        <taxon>Oscillatoriophycideae</taxon>
        <taxon>Chroococcales</taxon>
        <taxon>Microcystaceae</taxon>
        <taxon>Pannus</taxon>
    </lineage>
</organism>
<dbReference type="AlphaFoldDB" id="A0AAW9QP91"/>
<keyword evidence="1" id="KW-1133">Transmembrane helix</keyword>
<name>A0AAW9QP91_9CHRO</name>
<evidence type="ECO:0000256" key="1">
    <source>
        <dbReference type="SAM" id="Phobius"/>
    </source>
</evidence>